<evidence type="ECO:0000313" key="3">
    <source>
        <dbReference type="Proteomes" id="UP001151760"/>
    </source>
</evidence>
<accession>A0ABQ5ESX0</accession>
<dbReference type="EMBL" id="BQNB010016636">
    <property type="protein sequence ID" value="GJT54005.1"/>
    <property type="molecule type" value="Genomic_DNA"/>
</dbReference>
<reference evidence="2" key="1">
    <citation type="journal article" date="2022" name="Int. J. Mol. Sci.">
        <title>Draft Genome of Tanacetum Coccineum: Genomic Comparison of Closely Related Tanacetum-Family Plants.</title>
        <authorList>
            <person name="Yamashiro T."/>
            <person name="Shiraishi A."/>
            <person name="Nakayama K."/>
            <person name="Satake H."/>
        </authorList>
    </citation>
    <scope>NUCLEOTIDE SEQUENCE</scope>
</reference>
<protein>
    <submittedName>
        <fullName evidence="2">Uncharacterized protein</fullName>
    </submittedName>
</protein>
<evidence type="ECO:0000256" key="1">
    <source>
        <dbReference type="SAM" id="MobiDB-lite"/>
    </source>
</evidence>
<feature type="compositionally biased region" description="Polar residues" evidence="1">
    <location>
        <begin position="78"/>
        <end position="90"/>
    </location>
</feature>
<reference evidence="2" key="2">
    <citation type="submission" date="2022-01" db="EMBL/GenBank/DDBJ databases">
        <authorList>
            <person name="Yamashiro T."/>
            <person name="Shiraishi A."/>
            <person name="Satake H."/>
            <person name="Nakayama K."/>
        </authorList>
    </citation>
    <scope>NUCLEOTIDE SEQUENCE</scope>
</reference>
<feature type="compositionally biased region" description="Gly residues" evidence="1">
    <location>
        <begin position="19"/>
        <end position="29"/>
    </location>
</feature>
<keyword evidence="3" id="KW-1185">Reference proteome</keyword>
<evidence type="ECO:0000313" key="2">
    <source>
        <dbReference type="EMBL" id="GJT54005.1"/>
    </source>
</evidence>
<comment type="caution">
    <text evidence="2">The sequence shown here is derived from an EMBL/GenBank/DDBJ whole genome shotgun (WGS) entry which is preliminary data.</text>
</comment>
<proteinExistence type="predicted"/>
<name>A0ABQ5ESX0_9ASTR</name>
<sequence length="90" mass="8707">MSASWSVEGNSKDGDEFGKGIGKIGGVPDGGASDLVRESMMGGGNGSEWEVDGASALSSGDDHGESGDGGGVGIARSLATSVSRGSDTSV</sequence>
<feature type="region of interest" description="Disordered" evidence="1">
    <location>
        <begin position="1"/>
        <end position="90"/>
    </location>
</feature>
<dbReference type="Proteomes" id="UP001151760">
    <property type="component" value="Unassembled WGS sequence"/>
</dbReference>
<gene>
    <name evidence="2" type="ORF">Tco_0989059</name>
</gene>
<organism evidence="2 3">
    <name type="scientific">Tanacetum coccineum</name>
    <dbReference type="NCBI Taxonomy" id="301880"/>
    <lineage>
        <taxon>Eukaryota</taxon>
        <taxon>Viridiplantae</taxon>
        <taxon>Streptophyta</taxon>
        <taxon>Embryophyta</taxon>
        <taxon>Tracheophyta</taxon>
        <taxon>Spermatophyta</taxon>
        <taxon>Magnoliopsida</taxon>
        <taxon>eudicotyledons</taxon>
        <taxon>Gunneridae</taxon>
        <taxon>Pentapetalae</taxon>
        <taxon>asterids</taxon>
        <taxon>campanulids</taxon>
        <taxon>Asterales</taxon>
        <taxon>Asteraceae</taxon>
        <taxon>Asteroideae</taxon>
        <taxon>Anthemideae</taxon>
        <taxon>Anthemidinae</taxon>
        <taxon>Tanacetum</taxon>
    </lineage>
</organism>